<reference evidence="2" key="1">
    <citation type="submission" date="2021-06" db="EMBL/GenBank/DDBJ databases">
        <authorList>
            <person name="Kallberg Y."/>
            <person name="Tangrot J."/>
            <person name="Rosling A."/>
        </authorList>
    </citation>
    <scope>NUCLEOTIDE SEQUENCE</scope>
    <source>
        <strain evidence="2">FL130A</strain>
    </source>
</reference>
<evidence type="ECO:0000313" key="2">
    <source>
        <dbReference type="EMBL" id="CAG8746561.1"/>
    </source>
</evidence>
<dbReference type="Proteomes" id="UP000789508">
    <property type="component" value="Unassembled WGS sequence"/>
</dbReference>
<accession>A0A9N9ITU9</accession>
<gene>
    <name evidence="2" type="ORF">ALEPTO_LOCUS13146</name>
</gene>
<feature type="compositionally biased region" description="Basic residues" evidence="1">
    <location>
        <begin position="47"/>
        <end position="59"/>
    </location>
</feature>
<evidence type="ECO:0000256" key="1">
    <source>
        <dbReference type="SAM" id="MobiDB-lite"/>
    </source>
</evidence>
<organism evidence="2 3">
    <name type="scientific">Ambispora leptoticha</name>
    <dbReference type="NCBI Taxonomy" id="144679"/>
    <lineage>
        <taxon>Eukaryota</taxon>
        <taxon>Fungi</taxon>
        <taxon>Fungi incertae sedis</taxon>
        <taxon>Mucoromycota</taxon>
        <taxon>Glomeromycotina</taxon>
        <taxon>Glomeromycetes</taxon>
        <taxon>Archaeosporales</taxon>
        <taxon>Ambisporaceae</taxon>
        <taxon>Ambispora</taxon>
    </lineage>
</organism>
<dbReference type="GO" id="GO:0003676">
    <property type="term" value="F:nucleic acid binding"/>
    <property type="evidence" value="ECO:0007669"/>
    <property type="project" value="InterPro"/>
</dbReference>
<comment type="caution">
    <text evidence="2">The sequence shown here is derived from an EMBL/GenBank/DDBJ whole genome shotgun (WGS) entry which is preliminary data.</text>
</comment>
<proteinExistence type="predicted"/>
<dbReference type="SUPFAM" id="SSF57756">
    <property type="entry name" value="Retrovirus zinc finger-like domains"/>
    <property type="match status" value="1"/>
</dbReference>
<name>A0A9N9ITU9_9GLOM</name>
<dbReference type="OrthoDB" id="10429295at2759"/>
<feature type="region of interest" description="Disordered" evidence="1">
    <location>
        <begin position="47"/>
        <end position="67"/>
    </location>
</feature>
<dbReference type="AlphaFoldDB" id="A0A9N9ITU9"/>
<evidence type="ECO:0000313" key="3">
    <source>
        <dbReference type="Proteomes" id="UP000789508"/>
    </source>
</evidence>
<feature type="non-terminal residue" evidence="2">
    <location>
        <position position="1"/>
    </location>
</feature>
<dbReference type="EMBL" id="CAJVPS010038196">
    <property type="protein sequence ID" value="CAG8746561.1"/>
    <property type="molecule type" value="Genomic_DNA"/>
</dbReference>
<keyword evidence="3" id="KW-1185">Reference proteome</keyword>
<dbReference type="InterPro" id="IPR036875">
    <property type="entry name" value="Znf_CCHC_sf"/>
</dbReference>
<dbReference type="GO" id="GO:0008270">
    <property type="term" value="F:zinc ion binding"/>
    <property type="evidence" value="ECO:0007669"/>
    <property type="project" value="InterPro"/>
</dbReference>
<protein>
    <submittedName>
        <fullName evidence="2">1102_t:CDS:1</fullName>
    </submittedName>
</protein>
<sequence length="94" mass="10713">DYLNKIRAKENELISMQEIQHQTVIENGVGDKENIDPLFMNPHKAVVKGRPRKAGHRAKTVTNSISESTRKRGQYVCRFCKNLGHNISTCPHKT</sequence>